<sequence>MWRLLSWAPVAPADWRPCHLAGAQPSQLMLDPPWTPVFLSEKVTLTCQGSGAPGPTDWYVNEQLTGKARSNHIHITRDTPGSYSLRCRSPGAGLSPSITLDWLALQVPARVLLEGDVLPLRCRGWKDMHVTQVRFFHERKVLGGLSQGTELLLPSLQLHHSGRYHCQASVGPVLPRWQESALVTVAVQGVPVSGVSLVAQPPGGQVAEGDRLVLSCSVAKGTGPLSFSWHRQGSAVPLATGPYYKLRAVRHQDSGRYHCTATNGGTAADSPPLWVTVLGEQDPLASGAPHPQCHLIPPLV</sequence>
<dbReference type="PANTHER" id="PTHR11481">
    <property type="entry name" value="IMMUNOGLOBULIN FC RECEPTOR"/>
    <property type="match status" value="1"/>
</dbReference>
<evidence type="ECO:0000313" key="4">
    <source>
        <dbReference type="Ensembl" id="ENSANIP00000009606.1"/>
    </source>
</evidence>
<dbReference type="Ensembl" id="ENSANIT00000009935.1">
    <property type="protein sequence ID" value="ENSANIP00000009606.1"/>
    <property type="gene ID" value="ENSANIG00000006398.1"/>
</dbReference>
<dbReference type="AlphaFoldDB" id="A0A8B9MTC6"/>
<organism evidence="4 5">
    <name type="scientific">Accipiter nisus</name>
    <name type="common">Eurasian sparrowhawk</name>
    <dbReference type="NCBI Taxonomy" id="211598"/>
    <lineage>
        <taxon>Eukaryota</taxon>
        <taxon>Metazoa</taxon>
        <taxon>Chordata</taxon>
        <taxon>Craniata</taxon>
        <taxon>Vertebrata</taxon>
        <taxon>Euteleostomi</taxon>
        <taxon>Archelosauria</taxon>
        <taxon>Archosauria</taxon>
        <taxon>Dinosauria</taxon>
        <taxon>Saurischia</taxon>
        <taxon>Theropoda</taxon>
        <taxon>Coelurosauria</taxon>
        <taxon>Aves</taxon>
        <taxon>Neognathae</taxon>
        <taxon>Neoaves</taxon>
        <taxon>Telluraves</taxon>
        <taxon>Accipitrimorphae</taxon>
        <taxon>Accipitriformes</taxon>
        <taxon>Accipitridae</taxon>
        <taxon>Accipitrinae</taxon>
        <taxon>Accipiter</taxon>
    </lineage>
</organism>
<dbReference type="CDD" id="cd00096">
    <property type="entry name" value="Ig"/>
    <property type="match status" value="1"/>
</dbReference>
<reference evidence="4" key="1">
    <citation type="submission" date="2025-08" db="UniProtKB">
        <authorList>
            <consortium name="Ensembl"/>
        </authorList>
    </citation>
    <scope>IDENTIFICATION</scope>
</reference>
<reference evidence="4" key="2">
    <citation type="submission" date="2025-09" db="UniProtKB">
        <authorList>
            <consortium name="Ensembl"/>
        </authorList>
    </citation>
    <scope>IDENTIFICATION</scope>
</reference>
<dbReference type="GO" id="GO:0004888">
    <property type="term" value="F:transmembrane signaling receptor activity"/>
    <property type="evidence" value="ECO:0007669"/>
    <property type="project" value="TreeGrafter"/>
</dbReference>
<dbReference type="GO" id="GO:0006955">
    <property type="term" value="P:immune response"/>
    <property type="evidence" value="ECO:0007669"/>
    <property type="project" value="TreeGrafter"/>
</dbReference>
<accession>A0A8B9MTC6</accession>
<dbReference type="InterPro" id="IPR007110">
    <property type="entry name" value="Ig-like_dom"/>
</dbReference>
<evidence type="ECO:0000256" key="1">
    <source>
        <dbReference type="ARBA" id="ARBA00022729"/>
    </source>
</evidence>
<dbReference type="Pfam" id="PF13895">
    <property type="entry name" value="Ig_2"/>
    <property type="match status" value="2"/>
</dbReference>
<protein>
    <recommendedName>
        <fullName evidence="3">Ig-like domain-containing protein</fullName>
    </recommendedName>
</protein>
<proteinExistence type="predicted"/>
<name>A0A8B9MTC6_9AVES</name>
<dbReference type="InterPro" id="IPR003599">
    <property type="entry name" value="Ig_sub"/>
</dbReference>
<evidence type="ECO:0000259" key="3">
    <source>
        <dbReference type="PROSITE" id="PS50835"/>
    </source>
</evidence>
<evidence type="ECO:0000256" key="2">
    <source>
        <dbReference type="ARBA" id="ARBA00023157"/>
    </source>
</evidence>
<feature type="domain" description="Ig-like" evidence="3">
    <location>
        <begin position="191"/>
        <end position="276"/>
    </location>
</feature>
<dbReference type="SMART" id="SM00409">
    <property type="entry name" value="IG"/>
    <property type="match status" value="2"/>
</dbReference>
<keyword evidence="2" id="KW-1015">Disulfide bond</keyword>
<feature type="domain" description="Ig-like" evidence="3">
    <location>
        <begin position="84"/>
        <end position="184"/>
    </location>
</feature>
<dbReference type="GO" id="GO:0007166">
    <property type="term" value="P:cell surface receptor signaling pathway"/>
    <property type="evidence" value="ECO:0007669"/>
    <property type="project" value="TreeGrafter"/>
</dbReference>
<dbReference type="PANTHER" id="PTHR11481:SF64">
    <property type="entry name" value="FC RECEPTOR-LIKE PROTEIN 4"/>
    <property type="match status" value="1"/>
</dbReference>
<dbReference type="Proteomes" id="UP000694541">
    <property type="component" value="Unplaced"/>
</dbReference>
<dbReference type="InterPro" id="IPR036179">
    <property type="entry name" value="Ig-like_dom_sf"/>
</dbReference>
<dbReference type="GO" id="GO:0009897">
    <property type="term" value="C:external side of plasma membrane"/>
    <property type="evidence" value="ECO:0007669"/>
    <property type="project" value="TreeGrafter"/>
</dbReference>
<dbReference type="Gene3D" id="2.60.40.10">
    <property type="entry name" value="Immunoglobulins"/>
    <property type="match status" value="3"/>
</dbReference>
<dbReference type="PROSITE" id="PS50835">
    <property type="entry name" value="IG_LIKE"/>
    <property type="match status" value="2"/>
</dbReference>
<dbReference type="InterPro" id="IPR003598">
    <property type="entry name" value="Ig_sub2"/>
</dbReference>
<dbReference type="InterPro" id="IPR050488">
    <property type="entry name" value="Ig_Fc_receptor"/>
</dbReference>
<evidence type="ECO:0000313" key="5">
    <source>
        <dbReference type="Proteomes" id="UP000694541"/>
    </source>
</evidence>
<keyword evidence="1" id="KW-0732">Signal</keyword>
<dbReference type="SMART" id="SM00408">
    <property type="entry name" value="IGc2"/>
    <property type="match status" value="2"/>
</dbReference>
<keyword evidence="5" id="KW-1185">Reference proteome</keyword>
<dbReference type="InterPro" id="IPR013783">
    <property type="entry name" value="Ig-like_fold"/>
</dbReference>
<dbReference type="SUPFAM" id="SSF48726">
    <property type="entry name" value="Immunoglobulin"/>
    <property type="match status" value="3"/>
</dbReference>